<keyword evidence="1" id="KW-0378">Hydrolase</keyword>
<dbReference type="PROSITE" id="PS50966">
    <property type="entry name" value="ZF_SWIM"/>
    <property type="match status" value="1"/>
</dbReference>
<evidence type="ECO:0000256" key="2">
    <source>
        <dbReference type="PROSITE-ProRule" id="PRU00325"/>
    </source>
</evidence>
<sequence>MKEEGKSALKMGLVTYFKGKKIDDTYHIYSRVKDKIKPLEFNTHIKINLVTKRLEVECSCDEFKEFKSKGYTLKCSHIVATSYKFLSLVSKGKKAPEKKIIKRHEEPGGESAFKLIRKKEKNFVYYELQSGFRGENRIIEPNDLREFLKQVESKKIKFKFDYIEFVVPIFNKDLPLTFNLKEKNNSIVVTTHKKLPISLSPNNDVFYFKDELYLPSERQIEKYIDIHHKLENNKQIAYRKDIDNYIKLVSHLSSISQDINIDEELKKFAATMLKYEFFVYEEKDKIYCDVLLKYGNIKINILNKKNSVLRDYKEEEKLIMKIERNSFVKHGNRFMFTGKDKELLNILKRSQDSICSLGKVTMGKELEDLKVYKFESIKGDFYKRDGYYDFSYSIGNMTEKELEHAFKAYKNKKKFYKTKENNFLDFEDSSIRGFFNTLEALRMSDNEEYGHIKLEEGKALFLYKTIKDGEFKAVNGYADIKAIEDKLSSINNREIAIPKGFKGKLREYQIKGFKWFKTLSELGFGGILADEMGLGKTIQTIAFLLSEKSKKALIVCPTSLIYNWKEEILRFAPELRVLIVHGPKRTYDMDEYDIILTSYGTLRMDIHKYKNVIFDYCIIDEAQNIKNPSAKNTIVIKRIKAYTRFALTGTPIENNLTELWSIFDFLMPGYLYSREKFEEKFVFGEEDNLESLKLLIAPFILRRTKKEVVAELPDKIEKKFIVEMTSAQRIVYAEYIKSVKAMMKNHKDGRVQIFSYLTRLRQICLDPSLILEDYNGGSGKLKTALEIIRGHEGKVLLFSQFTSALYKIEECLRKEKIKFFHLDGSTKPQDRINMVNDFNSNNAIKVFLISLKAGGTGLNLTSANLVIHFDPWWNPAVENQATDRAHRIGQKNVVEVIKLVAKGTIEEKIILLQEDKKELIDNVITGELQNSKLLGSLSKEELIELFDRE</sequence>
<dbReference type="CDD" id="cd18793">
    <property type="entry name" value="SF2_C_SNF"/>
    <property type="match status" value="1"/>
</dbReference>
<evidence type="ECO:0000259" key="4">
    <source>
        <dbReference type="PROSITE" id="PS51192"/>
    </source>
</evidence>
<dbReference type="GO" id="GO:0008270">
    <property type="term" value="F:zinc ion binding"/>
    <property type="evidence" value="ECO:0007669"/>
    <property type="project" value="UniProtKB-KW"/>
</dbReference>
<dbReference type="InterPro" id="IPR001650">
    <property type="entry name" value="Helicase_C-like"/>
</dbReference>
<feature type="domain" description="Helicase C-terminal" evidence="5">
    <location>
        <begin position="780"/>
        <end position="946"/>
    </location>
</feature>
<feature type="domain" description="SWIM-type" evidence="3">
    <location>
        <begin position="43"/>
        <end position="86"/>
    </location>
</feature>
<proteinExistence type="predicted"/>
<dbReference type="Gene3D" id="3.40.50.10810">
    <property type="entry name" value="Tandem AAA-ATPase domain"/>
    <property type="match status" value="1"/>
</dbReference>
<keyword evidence="2" id="KW-0479">Metal-binding</keyword>
<gene>
    <name evidence="6" type="ordered locus">CA_C3441</name>
</gene>
<evidence type="ECO:0000313" key="6">
    <source>
        <dbReference type="EMBL" id="AAK81371.1"/>
    </source>
</evidence>
<dbReference type="Proteomes" id="UP000000814">
    <property type="component" value="Chromosome"/>
</dbReference>
<dbReference type="InterPro" id="IPR038718">
    <property type="entry name" value="SNF2-like_sf"/>
</dbReference>
<dbReference type="GO" id="GO:0005524">
    <property type="term" value="F:ATP binding"/>
    <property type="evidence" value="ECO:0007669"/>
    <property type="project" value="InterPro"/>
</dbReference>
<dbReference type="InterPro" id="IPR049730">
    <property type="entry name" value="SNF2/RAD54-like_C"/>
</dbReference>
<dbReference type="PROSITE" id="PS51192">
    <property type="entry name" value="HELICASE_ATP_BIND_1"/>
    <property type="match status" value="1"/>
</dbReference>
<dbReference type="PIR" id="H97322">
    <property type="entry name" value="H97322"/>
</dbReference>
<dbReference type="PATRIC" id="fig|272562.8.peg.3625"/>
<dbReference type="PANTHER" id="PTHR10799">
    <property type="entry name" value="SNF2/RAD54 HELICASE FAMILY"/>
    <property type="match status" value="1"/>
</dbReference>
<dbReference type="AlphaFoldDB" id="Q97DN1"/>
<dbReference type="SUPFAM" id="SSF52540">
    <property type="entry name" value="P-loop containing nucleoside triphosphate hydrolases"/>
    <property type="match status" value="2"/>
</dbReference>
<evidence type="ECO:0000256" key="1">
    <source>
        <dbReference type="ARBA" id="ARBA00022801"/>
    </source>
</evidence>
<keyword evidence="6" id="KW-0547">Nucleotide-binding</keyword>
<name>Q97DN1_CLOAB</name>
<dbReference type="Pfam" id="PF08455">
    <property type="entry name" value="SNF2_assoc"/>
    <property type="match status" value="1"/>
</dbReference>
<feature type="domain" description="Helicase ATP-binding" evidence="4">
    <location>
        <begin position="517"/>
        <end position="669"/>
    </location>
</feature>
<keyword evidence="6" id="KW-0067">ATP-binding</keyword>
<accession>Q97DN1</accession>
<dbReference type="EMBL" id="AE001437">
    <property type="protein sequence ID" value="AAK81371.1"/>
    <property type="molecule type" value="Genomic_DNA"/>
</dbReference>
<dbReference type="HOGENOM" id="CLU_000315_21_1_9"/>
<dbReference type="Pfam" id="PF00176">
    <property type="entry name" value="SNF2-rel_dom"/>
    <property type="match status" value="1"/>
</dbReference>
<dbReference type="STRING" id="272562.CA_C3441"/>
<protein>
    <submittedName>
        <fullName evidence="6">DNA/RNA helicase, SNF2</fullName>
    </submittedName>
</protein>
<dbReference type="InterPro" id="IPR014001">
    <property type="entry name" value="Helicase_ATP-bd"/>
</dbReference>
<dbReference type="eggNOG" id="COG0553">
    <property type="taxonomic scope" value="Bacteria"/>
</dbReference>
<dbReference type="CDD" id="cd18012">
    <property type="entry name" value="DEXQc_arch_SWI2_SNF2"/>
    <property type="match status" value="1"/>
</dbReference>
<dbReference type="PROSITE" id="PS51194">
    <property type="entry name" value="HELICASE_CTER"/>
    <property type="match status" value="1"/>
</dbReference>
<keyword evidence="6" id="KW-0347">Helicase</keyword>
<keyword evidence="2" id="KW-0862">Zinc</keyword>
<dbReference type="OrthoDB" id="9760715at2"/>
<dbReference type="SMART" id="SM00490">
    <property type="entry name" value="HELICc"/>
    <property type="match status" value="1"/>
</dbReference>
<dbReference type="GO" id="GO:0004386">
    <property type="term" value="F:helicase activity"/>
    <property type="evidence" value="ECO:0007669"/>
    <property type="project" value="UniProtKB-KW"/>
</dbReference>
<organism evidence="6 7">
    <name type="scientific">Clostridium acetobutylicum (strain ATCC 824 / DSM 792 / JCM 1419 / IAM 19013 / LMG 5710 / NBRC 13948 / NRRL B-527 / VKM B-1787 / 2291 / W)</name>
    <dbReference type="NCBI Taxonomy" id="272562"/>
    <lineage>
        <taxon>Bacteria</taxon>
        <taxon>Bacillati</taxon>
        <taxon>Bacillota</taxon>
        <taxon>Clostridia</taxon>
        <taxon>Eubacteriales</taxon>
        <taxon>Clostridiaceae</taxon>
        <taxon>Clostridium</taxon>
    </lineage>
</organism>
<keyword evidence="2" id="KW-0863">Zinc-finger</keyword>
<keyword evidence="7" id="KW-1185">Reference proteome</keyword>
<evidence type="ECO:0000313" key="7">
    <source>
        <dbReference type="Proteomes" id="UP000000814"/>
    </source>
</evidence>
<reference evidence="6 7" key="1">
    <citation type="journal article" date="2001" name="J. Bacteriol.">
        <title>Genome sequence and comparative analysis of the solvent-producing bacterium Clostridium acetobutylicum.</title>
        <authorList>
            <person name="Nolling J."/>
            <person name="Breton G."/>
            <person name="Omelchenko M.V."/>
            <person name="Makarova K.S."/>
            <person name="Zeng Q."/>
            <person name="Gibson R."/>
            <person name="Lee H.M."/>
            <person name="Dubois J."/>
            <person name="Qiu D."/>
            <person name="Hitti J."/>
            <person name="Wolf Y.I."/>
            <person name="Tatusov R.L."/>
            <person name="Sabathe F."/>
            <person name="Doucette-Stamm L."/>
            <person name="Soucaille P."/>
            <person name="Daly M.J."/>
            <person name="Bennett G.N."/>
            <person name="Koonin E.V."/>
            <person name="Smith D.R."/>
        </authorList>
    </citation>
    <scope>NUCLEOTIDE SEQUENCE [LARGE SCALE GENOMIC DNA]</scope>
    <source>
        <strain evidence="7">ATCC 824 / DSM 792 / JCM 1419 / LMG 5710 / VKM B-1787</strain>
    </source>
</reference>
<evidence type="ECO:0000259" key="3">
    <source>
        <dbReference type="PROSITE" id="PS50966"/>
    </source>
</evidence>
<evidence type="ECO:0000259" key="5">
    <source>
        <dbReference type="PROSITE" id="PS51194"/>
    </source>
</evidence>
<dbReference type="GO" id="GO:0016787">
    <property type="term" value="F:hydrolase activity"/>
    <property type="evidence" value="ECO:0007669"/>
    <property type="project" value="UniProtKB-KW"/>
</dbReference>
<dbReference type="InterPro" id="IPR007527">
    <property type="entry name" value="Znf_SWIM"/>
</dbReference>
<dbReference type="SMART" id="SM00487">
    <property type="entry name" value="DEXDc"/>
    <property type="match status" value="1"/>
</dbReference>
<dbReference type="KEGG" id="cac:CA_C3441"/>
<dbReference type="Pfam" id="PF00271">
    <property type="entry name" value="Helicase_C"/>
    <property type="match status" value="1"/>
</dbReference>
<dbReference type="InterPro" id="IPR027417">
    <property type="entry name" value="P-loop_NTPase"/>
</dbReference>
<dbReference type="InterPro" id="IPR000330">
    <property type="entry name" value="SNF2_N"/>
</dbReference>
<dbReference type="InterPro" id="IPR013663">
    <property type="entry name" value="Helicase_SWF/SNF/SWI_bac"/>
</dbReference>
<dbReference type="Gene3D" id="3.40.50.300">
    <property type="entry name" value="P-loop containing nucleotide triphosphate hydrolases"/>
    <property type="match status" value="1"/>
</dbReference>